<proteinExistence type="predicted"/>
<dbReference type="KEGG" id="lmoi:VV02_11115"/>
<reference evidence="2 3" key="1">
    <citation type="submission" date="2015-03" db="EMBL/GenBank/DDBJ databases">
        <title>Luteipulveratus halotolerans sp. nov., a novel actinobacterium (Dermacoccaceae) from Sarawak, Malaysia.</title>
        <authorList>
            <person name="Juboi H."/>
            <person name="Basik A."/>
            <person name="Shamsul S.S."/>
            <person name="Arnold P."/>
            <person name="Schmitt E.K."/>
            <person name="Sanglier J.-J."/>
            <person name="Yeo T."/>
        </authorList>
    </citation>
    <scope>NUCLEOTIDE SEQUENCE [LARGE SCALE GENOMIC DNA]</scope>
    <source>
        <strain evidence="2 3">MN07-A0370</strain>
    </source>
</reference>
<evidence type="ECO:0000256" key="1">
    <source>
        <dbReference type="SAM" id="Phobius"/>
    </source>
</evidence>
<organism evidence="2 3">
    <name type="scientific">Luteipulveratus mongoliensis</name>
    <dbReference type="NCBI Taxonomy" id="571913"/>
    <lineage>
        <taxon>Bacteria</taxon>
        <taxon>Bacillati</taxon>
        <taxon>Actinomycetota</taxon>
        <taxon>Actinomycetes</taxon>
        <taxon>Micrococcales</taxon>
        <taxon>Dermacoccaceae</taxon>
        <taxon>Luteipulveratus</taxon>
    </lineage>
</organism>
<sequence length="164" mass="17553">MSLRILSSAILLAPLVIAVVLVVSLGVDAPPSWTYAVGPVLAAVGFGLATVAGYRVTAAEAGLEPQRAARRSETDFRLTHMLRIAMTEAPMLLTMVVCFAVEPTSSLAFLVGLPFVLASMWWHVWPGDALISRVQAALERTGAPSYLREGLQKPMSIESSLPHL</sequence>
<protein>
    <submittedName>
        <fullName evidence="2">Uncharacterized protein</fullName>
    </submittedName>
</protein>
<dbReference type="Proteomes" id="UP000066480">
    <property type="component" value="Chromosome"/>
</dbReference>
<name>A0A0K1JI80_9MICO</name>
<gene>
    <name evidence="2" type="ORF">VV02_11115</name>
</gene>
<evidence type="ECO:0000313" key="2">
    <source>
        <dbReference type="EMBL" id="AKU16285.1"/>
    </source>
</evidence>
<feature type="transmembrane region" description="Helical" evidence="1">
    <location>
        <begin position="36"/>
        <end position="57"/>
    </location>
</feature>
<feature type="transmembrane region" description="Helical" evidence="1">
    <location>
        <begin position="78"/>
        <end position="101"/>
    </location>
</feature>
<accession>A0A0K1JI80</accession>
<feature type="transmembrane region" description="Helical" evidence="1">
    <location>
        <begin position="107"/>
        <end position="125"/>
    </location>
</feature>
<dbReference type="AlphaFoldDB" id="A0A0K1JI80"/>
<keyword evidence="3" id="KW-1185">Reference proteome</keyword>
<evidence type="ECO:0000313" key="3">
    <source>
        <dbReference type="Proteomes" id="UP000066480"/>
    </source>
</evidence>
<keyword evidence="1" id="KW-0812">Transmembrane</keyword>
<keyword evidence="1" id="KW-1133">Transmembrane helix</keyword>
<keyword evidence="1" id="KW-0472">Membrane</keyword>
<dbReference type="EMBL" id="CP011112">
    <property type="protein sequence ID" value="AKU16285.1"/>
    <property type="molecule type" value="Genomic_DNA"/>
</dbReference>